<evidence type="ECO:0000313" key="2">
    <source>
        <dbReference type="EMBL" id="MBR7678805.1"/>
    </source>
</evidence>
<sequence>LPYVPRTLLAQIRAYIAGRLGDAELTPEVIASAHHISLRYLHKLFQQDGHTVAGWIRERRLEQCRRDLANPQLTTGPR</sequence>
<dbReference type="EMBL" id="JAGSMN010001872">
    <property type="protein sequence ID" value="MBR7678805.1"/>
    <property type="molecule type" value="Genomic_DNA"/>
</dbReference>
<name>A0A8T4J4B6_9ACTN</name>
<gene>
    <name evidence="2" type="ORF">KDA82_38850</name>
</gene>
<comment type="caution">
    <text evidence="2">The sequence shown here is derived from an EMBL/GenBank/DDBJ whole genome shotgun (WGS) entry which is preliminary data.</text>
</comment>
<proteinExistence type="predicted"/>
<dbReference type="GO" id="GO:0003700">
    <property type="term" value="F:DNA-binding transcription factor activity"/>
    <property type="evidence" value="ECO:0007669"/>
    <property type="project" value="InterPro"/>
</dbReference>
<keyword evidence="3" id="KW-1185">Reference proteome</keyword>
<feature type="non-terminal residue" evidence="2">
    <location>
        <position position="1"/>
    </location>
</feature>
<protein>
    <submittedName>
        <fullName evidence="2">Helix-turn-helix domain-containing protein</fullName>
    </submittedName>
</protein>
<organism evidence="2 3">
    <name type="scientific">Streptomyces daliensis</name>
    <dbReference type="NCBI Taxonomy" id="299421"/>
    <lineage>
        <taxon>Bacteria</taxon>
        <taxon>Bacillati</taxon>
        <taxon>Actinomycetota</taxon>
        <taxon>Actinomycetes</taxon>
        <taxon>Kitasatosporales</taxon>
        <taxon>Streptomycetaceae</taxon>
        <taxon>Streptomyces</taxon>
    </lineage>
</organism>
<dbReference type="Gene3D" id="1.10.10.60">
    <property type="entry name" value="Homeodomain-like"/>
    <property type="match status" value="1"/>
</dbReference>
<reference evidence="2" key="1">
    <citation type="submission" date="2021-04" db="EMBL/GenBank/DDBJ databases">
        <title>Sequencing of actinobacteria type strains.</title>
        <authorList>
            <person name="Nguyen G.-S."/>
            <person name="Wentzel A."/>
        </authorList>
    </citation>
    <scope>NUCLEOTIDE SEQUENCE</scope>
    <source>
        <strain evidence="2">DSM 42095</strain>
    </source>
</reference>
<dbReference type="PROSITE" id="PS01124">
    <property type="entry name" value="HTH_ARAC_FAMILY_2"/>
    <property type="match status" value="1"/>
</dbReference>
<dbReference type="AlphaFoldDB" id="A0A8T4J4B6"/>
<dbReference type="InterPro" id="IPR018060">
    <property type="entry name" value="HTH_AraC"/>
</dbReference>
<evidence type="ECO:0000259" key="1">
    <source>
        <dbReference type="PROSITE" id="PS01124"/>
    </source>
</evidence>
<feature type="domain" description="HTH araC/xylS-type" evidence="1">
    <location>
        <begin position="10"/>
        <end position="78"/>
    </location>
</feature>
<accession>A0A8T4J4B6</accession>
<evidence type="ECO:0000313" key="3">
    <source>
        <dbReference type="Proteomes" id="UP000675554"/>
    </source>
</evidence>
<dbReference type="GO" id="GO:0043565">
    <property type="term" value="F:sequence-specific DNA binding"/>
    <property type="evidence" value="ECO:0007669"/>
    <property type="project" value="InterPro"/>
</dbReference>
<dbReference type="Proteomes" id="UP000675554">
    <property type="component" value="Unassembled WGS sequence"/>
</dbReference>